<dbReference type="EC" id="6.2.1.-" evidence="7"/>
<evidence type="ECO:0000256" key="3">
    <source>
        <dbReference type="ARBA" id="ARBA00022832"/>
    </source>
</evidence>
<dbReference type="GO" id="GO:0016874">
    <property type="term" value="F:ligase activity"/>
    <property type="evidence" value="ECO:0007669"/>
    <property type="project" value="UniProtKB-KW"/>
</dbReference>
<keyword evidence="3" id="KW-0276">Fatty acid metabolism</keyword>
<dbReference type="NCBIfam" id="NF004837">
    <property type="entry name" value="PRK06187.1"/>
    <property type="match status" value="1"/>
</dbReference>
<evidence type="ECO:0000256" key="4">
    <source>
        <dbReference type="ARBA" id="ARBA00023098"/>
    </source>
</evidence>
<keyword evidence="8" id="KW-1185">Reference proteome</keyword>
<dbReference type="Gene3D" id="3.30.300.30">
    <property type="match status" value="1"/>
</dbReference>
<evidence type="ECO:0000259" key="6">
    <source>
        <dbReference type="Pfam" id="PF13193"/>
    </source>
</evidence>
<dbReference type="RefSeq" id="WP_246325599.1">
    <property type="nucleotide sequence ID" value="NZ_BAABHP010000014.1"/>
</dbReference>
<gene>
    <name evidence="7" type="ORF">BJ983_003081</name>
</gene>
<name>A0A7Y9DWV3_9PSEU</name>
<dbReference type="Gene3D" id="3.40.50.12780">
    <property type="entry name" value="N-terminal domain of ligase-like"/>
    <property type="match status" value="1"/>
</dbReference>
<dbReference type="GO" id="GO:0006631">
    <property type="term" value="P:fatty acid metabolic process"/>
    <property type="evidence" value="ECO:0007669"/>
    <property type="project" value="UniProtKB-KW"/>
</dbReference>
<keyword evidence="4" id="KW-0443">Lipid metabolism</keyword>
<dbReference type="InterPro" id="IPR020845">
    <property type="entry name" value="AMP-binding_CS"/>
</dbReference>
<dbReference type="PANTHER" id="PTHR43859:SF4">
    <property type="entry name" value="BUTANOATE--COA LIGASE AAE1-RELATED"/>
    <property type="match status" value="1"/>
</dbReference>
<comment type="caution">
    <text evidence="7">The sequence shown here is derived from an EMBL/GenBank/DDBJ whole genome shotgun (WGS) entry which is preliminary data.</text>
</comment>
<dbReference type="CDD" id="cd12119">
    <property type="entry name" value="ttLC_FACS_AlkK_like"/>
    <property type="match status" value="1"/>
</dbReference>
<keyword evidence="2 7" id="KW-0436">Ligase</keyword>
<proteinExistence type="inferred from homology"/>
<evidence type="ECO:0000256" key="1">
    <source>
        <dbReference type="ARBA" id="ARBA00006432"/>
    </source>
</evidence>
<dbReference type="InterPro" id="IPR000873">
    <property type="entry name" value="AMP-dep_synth/lig_dom"/>
</dbReference>
<dbReference type="SUPFAM" id="SSF56801">
    <property type="entry name" value="Acetyl-CoA synthetase-like"/>
    <property type="match status" value="1"/>
</dbReference>
<feature type="domain" description="AMP-binding enzyme C-terminal" evidence="6">
    <location>
        <begin position="459"/>
        <end position="533"/>
    </location>
</feature>
<dbReference type="EMBL" id="JACCBN010000001">
    <property type="protein sequence ID" value="NYD36979.1"/>
    <property type="molecule type" value="Genomic_DNA"/>
</dbReference>
<comment type="similarity">
    <text evidence="1">Belongs to the ATP-dependent AMP-binding enzyme family.</text>
</comment>
<protein>
    <submittedName>
        <fullName evidence="7">Fatty-acyl-CoA synthase</fullName>
        <ecNumber evidence="7">6.2.1.-</ecNumber>
    </submittedName>
</protein>
<dbReference type="AlphaFoldDB" id="A0A7Y9DWV3"/>
<sequence length="548" mass="59631">MQLRKAAPVLGQMQNRPLALPHVFHRAEQMFGHKPLTGIGVGGAVTSTTYADWAQRVRRTAAALDALGVAGDARVGTFCWNTLAHLELYFAVPCTGRVLHTLNIRLFPEQLVYIVDHADDEVIFVERALLGQLWPLVDQMPRVRKFVVIDDGADTEIPDDERIVDHEELLASVEPFTGAFEIEDENTAAAMCYTSGTTGNPKGVVYSHRSSVLHSISLLMADVAGISERDVILPIVPMFHANAWGTPYGAVLCGASIVMPGPNMVPKAIAGMLRDHDVTVTAGVPTIWMGVLPELERAEVPHLRLLLCGGSAVPRSLSEGWREKIGLPITQAWGMTETSPIATTGMLRSIHDGLSDDELADVRATQGQVTPLVELRLADPDSGEIVPWDGTSSGELQAAGPWIAASYYRNEDGGKQFTADGWLRTGDVAIIDPTGYVRLVDRTKDLVKSGGEWISSVDMENQIMGMPEVAEAAVIAVPDEKWSERPLACVVIRDGAELTAEQVKEYLATKVAKWQIPDDVVFIDEVPKTSTGKFSKKTLREKFAAERG</sequence>
<dbReference type="Proteomes" id="UP000535890">
    <property type="component" value="Unassembled WGS sequence"/>
</dbReference>
<dbReference type="InterPro" id="IPR025110">
    <property type="entry name" value="AMP-bd_C"/>
</dbReference>
<dbReference type="Pfam" id="PF00501">
    <property type="entry name" value="AMP-binding"/>
    <property type="match status" value="1"/>
</dbReference>
<organism evidence="7 8">
    <name type="scientific">Actinomycetospora corticicola</name>
    <dbReference type="NCBI Taxonomy" id="663602"/>
    <lineage>
        <taxon>Bacteria</taxon>
        <taxon>Bacillati</taxon>
        <taxon>Actinomycetota</taxon>
        <taxon>Actinomycetes</taxon>
        <taxon>Pseudonocardiales</taxon>
        <taxon>Pseudonocardiaceae</taxon>
        <taxon>Actinomycetospora</taxon>
    </lineage>
</organism>
<evidence type="ECO:0000313" key="8">
    <source>
        <dbReference type="Proteomes" id="UP000535890"/>
    </source>
</evidence>
<accession>A0A7Y9DWV3</accession>
<dbReference type="Pfam" id="PF13193">
    <property type="entry name" value="AMP-binding_C"/>
    <property type="match status" value="1"/>
</dbReference>
<dbReference type="PANTHER" id="PTHR43859">
    <property type="entry name" value="ACYL-ACTIVATING ENZYME"/>
    <property type="match status" value="1"/>
</dbReference>
<evidence type="ECO:0000313" key="7">
    <source>
        <dbReference type="EMBL" id="NYD36979.1"/>
    </source>
</evidence>
<reference evidence="7 8" key="1">
    <citation type="submission" date="2020-07" db="EMBL/GenBank/DDBJ databases">
        <title>Sequencing the genomes of 1000 actinobacteria strains.</title>
        <authorList>
            <person name="Klenk H.-P."/>
        </authorList>
    </citation>
    <scope>NUCLEOTIDE SEQUENCE [LARGE SCALE GENOMIC DNA]</scope>
    <source>
        <strain evidence="7 8">DSM 45772</strain>
    </source>
</reference>
<dbReference type="PROSITE" id="PS00455">
    <property type="entry name" value="AMP_BINDING"/>
    <property type="match status" value="1"/>
</dbReference>
<dbReference type="InterPro" id="IPR045851">
    <property type="entry name" value="AMP-bd_C_sf"/>
</dbReference>
<evidence type="ECO:0000259" key="5">
    <source>
        <dbReference type="Pfam" id="PF00501"/>
    </source>
</evidence>
<evidence type="ECO:0000256" key="2">
    <source>
        <dbReference type="ARBA" id="ARBA00022598"/>
    </source>
</evidence>
<dbReference type="FunFam" id="3.30.300.30:FF:000008">
    <property type="entry name" value="2,3-dihydroxybenzoate-AMP ligase"/>
    <property type="match status" value="1"/>
</dbReference>
<feature type="domain" description="AMP-dependent synthetase/ligase" evidence="5">
    <location>
        <begin position="43"/>
        <end position="408"/>
    </location>
</feature>
<dbReference type="InterPro" id="IPR042099">
    <property type="entry name" value="ANL_N_sf"/>
</dbReference>